<dbReference type="HOGENOM" id="CLU_036024_0_0_1"/>
<feature type="region of interest" description="Disordered" evidence="6">
    <location>
        <begin position="400"/>
        <end position="419"/>
    </location>
</feature>
<gene>
    <name evidence="9" type="primary">109542948</name>
    <name evidence="8" type="ORF">YQE_10841</name>
</gene>
<organism evidence="8">
    <name type="scientific">Dendroctonus ponderosae</name>
    <name type="common">Mountain pine beetle</name>
    <dbReference type="NCBI Taxonomy" id="77166"/>
    <lineage>
        <taxon>Eukaryota</taxon>
        <taxon>Metazoa</taxon>
        <taxon>Ecdysozoa</taxon>
        <taxon>Arthropoda</taxon>
        <taxon>Hexapoda</taxon>
        <taxon>Insecta</taxon>
        <taxon>Pterygota</taxon>
        <taxon>Neoptera</taxon>
        <taxon>Endopterygota</taxon>
        <taxon>Coleoptera</taxon>
        <taxon>Polyphaga</taxon>
        <taxon>Cucujiformia</taxon>
        <taxon>Curculionidae</taxon>
        <taxon>Scolytinae</taxon>
        <taxon>Dendroctonus</taxon>
    </lineage>
</organism>
<keyword evidence="4" id="KW-0012">Acyltransferase</keyword>
<dbReference type="GO" id="GO:0004402">
    <property type="term" value="F:histone acetyltransferase activity"/>
    <property type="evidence" value="ECO:0007669"/>
    <property type="project" value="InterPro"/>
</dbReference>
<evidence type="ECO:0000313" key="10">
    <source>
        <dbReference type="Proteomes" id="UP000019118"/>
    </source>
</evidence>
<dbReference type="InterPro" id="IPR000182">
    <property type="entry name" value="GNAT_dom"/>
</dbReference>
<name>N6TTB3_DENPD</name>
<dbReference type="InterPro" id="IPR017380">
    <property type="entry name" value="Hist_AcTrfase_B-typ_cat-su"/>
</dbReference>
<dbReference type="InterPro" id="IPR037113">
    <property type="entry name" value="Hat1_N_sf"/>
</dbReference>
<dbReference type="GO" id="GO:0005634">
    <property type="term" value="C:nucleus"/>
    <property type="evidence" value="ECO:0007669"/>
    <property type="project" value="InterPro"/>
</dbReference>
<feature type="non-terminal residue" evidence="8">
    <location>
        <position position="1"/>
    </location>
</feature>
<reference evidence="9" key="2">
    <citation type="submission" date="2024-08" db="UniProtKB">
        <authorList>
            <consortium name="EnsemblMetazoa"/>
        </authorList>
    </citation>
    <scope>IDENTIFICATION</scope>
</reference>
<keyword evidence="10" id="KW-1185">Reference proteome</keyword>
<evidence type="ECO:0000259" key="7">
    <source>
        <dbReference type="PROSITE" id="PS51186"/>
    </source>
</evidence>
<dbReference type="InterPro" id="IPR016181">
    <property type="entry name" value="Acyl_CoA_acyltransferase"/>
</dbReference>
<dbReference type="PROSITE" id="PS51186">
    <property type="entry name" value="GNAT"/>
    <property type="match status" value="1"/>
</dbReference>
<evidence type="ECO:0000313" key="9">
    <source>
        <dbReference type="EnsemblMetazoa" id="XP_019767976.1"/>
    </source>
</evidence>
<feature type="domain" description="N-acetyltransferase" evidence="7">
    <location>
        <begin position="166"/>
        <end position="343"/>
    </location>
</feature>
<accession>N6TTB3</accession>
<dbReference type="InterPro" id="IPR019467">
    <property type="entry name" value="Hat1_N"/>
</dbReference>
<evidence type="ECO:0000256" key="2">
    <source>
        <dbReference type="ARBA" id="ARBA00013184"/>
    </source>
</evidence>
<evidence type="ECO:0000256" key="5">
    <source>
        <dbReference type="ARBA" id="ARBA00048017"/>
    </source>
</evidence>
<dbReference type="Gene3D" id="3.90.360.10">
    <property type="entry name" value="Histone acetyl transferase 1 (HAT1), N-terminal domain"/>
    <property type="match status" value="1"/>
</dbReference>
<dbReference type="Pfam" id="PF00583">
    <property type="entry name" value="Acetyltransf_1"/>
    <property type="match status" value="1"/>
</dbReference>
<dbReference type="EMBL" id="KB741216">
    <property type="protein sequence ID" value="ENN72500.1"/>
    <property type="molecule type" value="Genomic_DNA"/>
</dbReference>
<dbReference type="EC" id="2.3.1.48" evidence="2"/>
<dbReference type="EnsemblMetazoa" id="XM_019912417.1">
    <property type="protein sequence ID" value="XP_019767976.1"/>
    <property type="gene ID" value="LOC109542948"/>
</dbReference>
<protein>
    <recommendedName>
        <fullName evidence="2">histone acetyltransferase</fullName>
        <ecNumber evidence="2">2.3.1.48</ecNumber>
    </recommendedName>
</protein>
<evidence type="ECO:0000313" key="8">
    <source>
        <dbReference type="EMBL" id="ENN72500.1"/>
    </source>
</evidence>
<comment type="similarity">
    <text evidence="1">Belongs to the HAT1 family.</text>
</comment>
<reference evidence="8 10" key="1">
    <citation type="journal article" date="2013" name="Genome Biol.">
        <title>Draft genome of the mountain pine beetle, Dendroctonus ponderosae Hopkins, a major forest pest.</title>
        <authorList>
            <person name="Keeling C.I."/>
            <person name="Yuen M.M."/>
            <person name="Liao N.Y."/>
            <person name="Docking T.R."/>
            <person name="Chan S.K."/>
            <person name="Taylor G.A."/>
            <person name="Palmquist D.L."/>
            <person name="Jackman S.D."/>
            <person name="Nguyen A."/>
            <person name="Li M."/>
            <person name="Henderson H."/>
            <person name="Janes J.K."/>
            <person name="Zhao Y."/>
            <person name="Pandoh P."/>
            <person name="Moore R."/>
            <person name="Sperling F.A."/>
            <person name="Huber D.P."/>
            <person name="Birol I."/>
            <person name="Jones S.J."/>
            <person name="Bohlmann J."/>
        </authorList>
    </citation>
    <scope>NUCLEOTIDE SEQUENCE</scope>
</reference>
<dbReference type="Pfam" id="PF10394">
    <property type="entry name" value="Hat1_N"/>
    <property type="match status" value="1"/>
</dbReference>
<comment type="catalytic activity">
    <reaction evidence="5">
        <text>L-lysyl-[protein] + acetyl-CoA = N(6)-acetyl-L-lysyl-[protein] + CoA + H(+)</text>
        <dbReference type="Rhea" id="RHEA:45948"/>
        <dbReference type="Rhea" id="RHEA-COMP:9752"/>
        <dbReference type="Rhea" id="RHEA-COMP:10731"/>
        <dbReference type="ChEBI" id="CHEBI:15378"/>
        <dbReference type="ChEBI" id="CHEBI:29969"/>
        <dbReference type="ChEBI" id="CHEBI:57287"/>
        <dbReference type="ChEBI" id="CHEBI:57288"/>
        <dbReference type="ChEBI" id="CHEBI:61930"/>
        <dbReference type="EC" id="2.3.1.48"/>
    </reaction>
</comment>
<proteinExistence type="inferred from homology"/>
<dbReference type="GO" id="GO:0000781">
    <property type="term" value="C:chromosome, telomeric region"/>
    <property type="evidence" value="ECO:0007669"/>
    <property type="project" value="GOC"/>
</dbReference>
<dbReference type="GO" id="GO:0031509">
    <property type="term" value="P:subtelomeric heterochromatin formation"/>
    <property type="evidence" value="ECO:0007669"/>
    <property type="project" value="InterPro"/>
</dbReference>
<evidence type="ECO:0000256" key="1">
    <source>
        <dbReference type="ARBA" id="ARBA00010543"/>
    </source>
</evidence>
<dbReference type="AlphaFoldDB" id="N6TTB3"/>
<dbReference type="SUPFAM" id="SSF55729">
    <property type="entry name" value="Acyl-CoA N-acyltransferases (Nat)"/>
    <property type="match status" value="1"/>
</dbReference>
<dbReference type="KEGG" id="dpa:109542948"/>
<evidence type="ECO:0000256" key="3">
    <source>
        <dbReference type="ARBA" id="ARBA00022679"/>
    </source>
</evidence>
<sequence length="419" mass="48426">MSQELTAGAQEDSDAMSYYRKEACKVVTFRIVYDREPGSNGYDVVTFAPEMAHQVFGESESIFGYKQIAITIDMLHNSCRCFLSVMFSGAIQRLYSKPDDVKKALNPWLPANYTNDPSEFERLVDSEDHEKMFGEVISSYSVPSARFSQQNVQSRIIITKTDTSSAELRDFHARFETYIVWFIDAANFIDLEDDRWLIFYAYEEFQHPISKKTYKTPIAYCSVYKFFSFPSNVRARISQFFVLPSHQRRGIGTALYRTVVETLKNMKEVVDFTVEEPTSAFQRIRDLEDSLIVHQALQEKRVNYLKVEASAVLELGKGKKIGKKQMQRVYDILGLYYADRTGPACSEKILSSIRNRVTQQNMRELRHGKRFCRLDGSATPVQTAKKDEIENDLKRYCDDIQSSADHLKEKMPTPSKRKR</sequence>
<evidence type="ECO:0000256" key="4">
    <source>
        <dbReference type="ARBA" id="ARBA00023315"/>
    </source>
</evidence>
<dbReference type="Gene3D" id="3.40.630.30">
    <property type="match status" value="1"/>
</dbReference>
<dbReference type="OrthoDB" id="10253098at2759"/>
<keyword evidence="3" id="KW-0808">Transferase</keyword>
<dbReference type="PANTHER" id="PTHR12046">
    <property type="entry name" value="HISTONE ACETYLTRANSFERASE TYPE B CATALYTIC SUBUNIT"/>
    <property type="match status" value="1"/>
</dbReference>
<dbReference type="Proteomes" id="UP000019118">
    <property type="component" value="Unassembled WGS sequence"/>
</dbReference>
<evidence type="ECO:0000256" key="6">
    <source>
        <dbReference type="SAM" id="MobiDB-lite"/>
    </source>
</evidence>
<dbReference type="CDD" id="cd04301">
    <property type="entry name" value="NAT_SF"/>
    <property type="match status" value="1"/>
</dbReference>